<dbReference type="SUPFAM" id="SSF54211">
    <property type="entry name" value="Ribosomal protein S5 domain 2-like"/>
    <property type="match status" value="1"/>
</dbReference>
<dbReference type="Proteomes" id="UP001501456">
    <property type="component" value="Unassembled WGS sequence"/>
</dbReference>
<dbReference type="InterPro" id="IPR014721">
    <property type="entry name" value="Ribsml_uS5_D2-typ_fold_subgr"/>
</dbReference>
<name>A0ABP7GUA9_9FLAO</name>
<dbReference type="Gene3D" id="3.30.230.10">
    <property type="match status" value="1"/>
</dbReference>
<organism evidence="1 2">
    <name type="scientific">Corallibacter vietnamensis</name>
    <dbReference type="NCBI Taxonomy" id="904130"/>
    <lineage>
        <taxon>Bacteria</taxon>
        <taxon>Pseudomonadati</taxon>
        <taxon>Bacteroidota</taxon>
        <taxon>Flavobacteriia</taxon>
        <taxon>Flavobacteriales</taxon>
        <taxon>Flavobacteriaceae</taxon>
        <taxon>Corallibacter</taxon>
    </lineage>
</organism>
<proteinExistence type="predicted"/>
<accession>A0ABP7GUA9</accession>
<keyword evidence="2" id="KW-1185">Reference proteome</keyword>
<comment type="caution">
    <text evidence="1">The sequence shown here is derived from an EMBL/GenBank/DDBJ whole genome shotgun (WGS) entry which is preliminary data.</text>
</comment>
<keyword evidence="1" id="KW-0418">Kinase</keyword>
<dbReference type="InterPro" id="IPR020568">
    <property type="entry name" value="Ribosomal_Su5_D2-typ_SF"/>
</dbReference>
<sequence>MNTFSHGKLLITGEYVVLDGALALSIPTKFGQSLSAKSNNESRLNWENFDENSNIWYDTSIDINTLKTINKGDLDNPITQKLIQILKATKNLNPDFLTTGFDVKNKLTFPRNWGLGTSSTLINNIANWAKVDAYELLELTFGGSGYDIACAQNSTAITYKLLKNQDTKRHVKQINFNPAYKDCLYFVYLNKKQNSREGIAHYKANAVNIPNAVLAISKLTSEIINSNTLSDFESLISQHETIISKVTQQVPIKEKLFSDFNGQIKSLGAWGGDFILVTSKKNPASYFSSKGFNTIIPYQDMLM</sequence>
<gene>
    <name evidence="1" type="ORF">GCM10022271_01980</name>
</gene>
<reference evidence="2" key="1">
    <citation type="journal article" date="2019" name="Int. J. Syst. Evol. Microbiol.">
        <title>The Global Catalogue of Microorganisms (GCM) 10K type strain sequencing project: providing services to taxonomists for standard genome sequencing and annotation.</title>
        <authorList>
            <consortium name="The Broad Institute Genomics Platform"/>
            <consortium name="The Broad Institute Genome Sequencing Center for Infectious Disease"/>
            <person name="Wu L."/>
            <person name="Ma J."/>
        </authorList>
    </citation>
    <scope>NUCLEOTIDE SEQUENCE [LARGE SCALE GENOMIC DNA]</scope>
    <source>
        <strain evidence="2">JCM 17525</strain>
    </source>
</reference>
<dbReference type="RefSeq" id="WP_344726141.1">
    <property type="nucleotide sequence ID" value="NZ_BAABBI010000001.1"/>
</dbReference>
<dbReference type="EMBL" id="BAABBI010000001">
    <property type="protein sequence ID" value="GAA3773527.1"/>
    <property type="molecule type" value="Genomic_DNA"/>
</dbReference>
<dbReference type="NCBIfam" id="NF040656">
    <property type="entry name" value="GHMP_GYDIA"/>
    <property type="match status" value="1"/>
</dbReference>
<keyword evidence="1" id="KW-0808">Transferase</keyword>
<evidence type="ECO:0000313" key="2">
    <source>
        <dbReference type="Proteomes" id="UP001501456"/>
    </source>
</evidence>
<evidence type="ECO:0000313" key="1">
    <source>
        <dbReference type="EMBL" id="GAA3773527.1"/>
    </source>
</evidence>
<dbReference type="GO" id="GO:0016301">
    <property type="term" value="F:kinase activity"/>
    <property type="evidence" value="ECO:0007669"/>
    <property type="project" value="UniProtKB-KW"/>
</dbReference>
<dbReference type="InterPro" id="IPR047765">
    <property type="entry name" value="GHMP_GYDIA-like"/>
</dbReference>
<protein>
    <submittedName>
        <fullName evidence="1">GYDIA family GHMP kinase</fullName>
    </submittedName>
</protein>